<comment type="caution">
    <text evidence="3">The sequence shown here is derived from an EMBL/GenBank/DDBJ whole genome shotgun (WGS) entry which is preliminary data.</text>
</comment>
<dbReference type="InterPro" id="IPR051317">
    <property type="entry name" value="Gfo/Idh/MocA_oxidoreduct"/>
</dbReference>
<evidence type="ECO:0000259" key="1">
    <source>
        <dbReference type="Pfam" id="PF01408"/>
    </source>
</evidence>
<dbReference type="RefSeq" id="WP_227322457.1">
    <property type="nucleotide sequence ID" value="NZ_JAESVB010000008.1"/>
</dbReference>
<dbReference type="Pfam" id="PF22725">
    <property type="entry name" value="GFO_IDH_MocA_C3"/>
    <property type="match status" value="1"/>
</dbReference>
<organism evidence="3 4">
    <name type="scientific">Acidisoma silvae</name>
    <dbReference type="NCBI Taxonomy" id="2802396"/>
    <lineage>
        <taxon>Bacteria</taxon>
        <taxon>Pseudomonadati</taxon>
        <taxon>Pseudomonadota</taxon>
        <taxon>Alphaproteobacteria</taxon>
        <taxon>Acetobacterales</taxon>
        <taxon>Acidocellaceae</taxon>
        <taxon>Acidisoma</taxon>
    </lineage>
</organism>
<dbReference type="PANTHER" id="PTHR43708:SF3">
    <property type="entry name" value="OXIDOREDUCTASE"/>
    <property type="match status" value="1"/>
</dbReference>
<proteinExistence type="predicted"/>
<dbReference type="InterPro" id="IPR055170">
    <property type="entry name" value="GFO_IDH_MocA-like_dom"/>
</dbReference>
<dbReference type="Gene3D" id="3.40.50.720">
    <property type="entry name" value="NAD(P)-binding Rossmann-like Domain"/>
    <property type="match status" value="1"/>
</dbReference>
<feature type="domain" description="Gfo/Idh/MocA-like oxidoreductase N-terminal" evidence="1">
    <location>
        <begin position="12"/>
        <end position="141"/>
    </location>
</feature>
<keyword evidence="4" id="KW-1185">Reference proteome</keyword>
<reference evidence="3" key="1">
    <citation type="journal article" date="2021" name="Microorganisms">
        <title>Acidisoma silvae sp. nov. and Acidisomacellulosilytica sp. nov., Two Acidophilic Bacteria Isolated from Decaying Wood, Hydrolyzing Cellulose and Producing Poly-3-hydroxybutyrate.</title>
        <authorList>
            <person name="Mieszkin S."/>
            <person name="Pouder E."/>
            <person name="Uroz S."/>
            <person name="Simon-Colin C."/>
            <person name="Alain K."/>
        </authorList>
    </citation>
    <scope>NUCLEOTIDE SEQUENCE</scope>
    <source>
        <strain evidence="3">HW T2.11</strain>
    </source>
</reference>
<evidence type="ECO:0000259" key="2">
    <source>
        <dbReference type="Pfam" id="PF22725"/>
    </source>
</evidence>
<dbReference type="SUPFAM" id="SSF51735">
    <property type="entry name" value="NAD(P)-binding Rossmann-fold domains"/>
    <property type="match status" value="1"/>
</dbReference>
<dbReference type="Proteomes" id="UP000708298">
    <property type="component" value="Unassembled WGS sequence"/>
</dbReference>
<evidence type="ECO:0000313" key="3">
    <source>
        <dbReference type="EMBL" id="MCB8876798.1"/>
    </source>
</evidence>
<dbReference type="PANTHER" id="PTHR43708">
    <property type="entry name" value="CONSERVED EXPRESSED OXIDOREDUCTASE (EUROFUNG)"/>
    <property type="match status" value="1"/>
</dbReference>
<dbReference type="Pfam" id="PF01408">
    <property type="entry name" value="GFO_IDH_MocA"/>
    <property type="match status" value="1"/>
</dbReference>
<dbReference type="InterPro" id="IPR000683">
    <property type="entry name" value="Gfo/Idh/MocA-like_OxRdtase_N"/>
</dbReference>
<dbReference type="InterPro" id="IPR036291">
    <property type="entry name" value="NAD(P)-bd_dom_sf"/>
</dbReference>
<protein>
    <submittedName>
        <fullName evidence="3">Gfo/Idh/MocA family oxidoreductase</fullName>
    </submittedName>
</protein>
<dbReference type="Gene3D" id="3.30.360.10">
    <property type="entry name" value="Dihydrodipicolinate Reductase, domain 2"/>
    <property type="match status" value="1"/>
</dbReference>
<dbReference type="GO" id="GO:0000166">
    <property type="term" value="F:nucleotide binding"/>
    <property type="evidence" value="ECO:0007669"/>
    <property type="project" value="InterPro"/>
</dbReference>
<evidence type="ECO:0000313" key="4">
    <source>
        <dbReference type="Proteomes" id="UP000708298"/>
    </source>
</evidence>
<dbReference type="SUPFAM" id="SSF55347">
    <property type="entry name" value="Glyceraldehyde-3-phosphate dehydrogenase-like, C-terminal domain"/>
    <property type="match status" value="1"/>
</dbReference>
<sequence length="392" mass="41846">MASFRSASRRLRLGMVGGGPGSLIGPVHRMAARLDDHFELVAGALSSDAERARQGASEAHIAPDRSYHTWQAMVDGERNRDDGIDVVAIVTPNHLHYGPAKAFMEAGIDVICDKPLTLNTAEAEDLVAVQQKTGRLFGVTHTYAGYPMVRQAKAMVAAGAIGPVRLVNVEYVQSWLTEPIEAAGNKQAGWRTDPAFSGAGGCVADIGTHAYHLAGFVSGMLPDAICADLTAFGKGRVLDDNVHILMRYASGARGMIWATQVAPGNDNGIRVRIYGETGGLSWFQEQPNDLHFTRFGEAPQRLGRAGVMPGGVARPYEPRAAVGHPEGYLEAFAQLYTDMAEQITARNEGRAAKPDSRQLATIGEGLIGMRFVDAAVASSRQGGVWVGPDSQV</sequence>
<feature type="domain" description="GFO/IDH/MocA-like oxidoreductase" evidence="2">
    <location>
        <begin position="149"/>
        <end position="280"/>
    </location>
</feature>
<accession>A0A964E0K0</accession>
<dbReference type="AlphaFoldDB" id="A0A964E0K0"/>
<dbReference type="EMBL" id="JAESVB010000008">
    <property type="protein sequence ID" value="MCB8876798.1"/>
    <property type="molecule type" value="Genomic_DNA"/>
</dbReference>
<reference evidence="3" key="2">
    <citation type="submission" date="2021-01" db="EMBL/GenBank/DDBJ databases">
        <authorList>
            <person name="Mieszkin S."/>
            <person name="Pouder E."/>
            <person name="Alain K."/>
        </authorList>
    </citation>
    <scope>NUCLEOTIDE SEQUENCE</scope>
    <source>
        <strain evidence="3">HW T2.11</strain>
    </source>
</reference>
<gene>
    <name evidence="3" type="ORF">ASILVAE211_16520</name>
</gene>
<name>A0A964E0K0_9PROT</name>